<dbReference type="AGR" id="Xenbase:XB-GENE-6463904"/>
<dbReference type="CTD" id="131831"/>
<feature type="compositionally biased region" description="Basic and acidic residues" evidence="1">
    <location>
        <begin position="35"/>
        <end position="60"/>
    </location>
</feature>
<dbReference type="RefSeq" id="XP_017949534.2">
    <property type="nucleotide sequence ID" value="XM_018094045.2"/>
</dbReference>
<dbReference type="Pfam" id="PF14977">
    <property type="entry name" value="FAM194"/>
    <property type="match status" value="1"/>
</dbReference>
<dbReference type="PANTHER" id="PTHR23093:SF21">
    <property type="entry name" value="GLUTAMATE-RICH PROTEIN 6"/>
    <property type="match status" value="1"/>
</dbReference>
<feature type="compositionally biased region" description="Basic and acidic residues" evidence="1">
    <location>
        <begin position="283"/>
        <end position="297"/>
    </location>
</feature>
<evidence type="ECO:0000313" key="5">
    <source>
        <dbReference type="Xenbase" id="XB-GENE-6463904"/>
    </source>
</evidence>
<evidence type="ECO:0000256" key="1">
    <source>
        <dbReference type="SAM" id="MobiDB-lite"/>
    </source>
</evidence>
<evidence type="ECO:0000313" key="4">
    <source>
        <dbReference type="RefSeq" id="XP_017949534.2"/>
    </source>
</evidence>
<accession>A0A8J0T457</accession>
<dbReference type="OMA" id="CCSYFQN"/>
<feature type="region of interest" description="Disordered" evidence="1">
    <location>
        <begin position="31"/>
        <end position="61"/>
    </location>
</feature>
<protein>
    <submittedName>
        <fullName evidence="4">Glutamate-rich protein 6</fullName>
    </submittedName>
</protein>
<dbReference type="Proteomes" id="UP000008143">
    <property type="component" value="Chromosome 5"/>
</dbReference>
<dbReference type="PANTHER" id="PTHR23093">
    <property type="entry name" value="SIMILAR TO CHROMOSOME 3 OPEN READING FRAME 20"/>
    <property type="match status" value="1"/>
</dbReference>
<proteinExistence type="predicted"/>
<feature type="domain" description="FAM194 C-terminal" evidence="2">
    <location>
        <begin position="380"/>
        <end position="586"/>
    </location>
</feature>
<sequence length="639" mass="72558">MTTSYTLLAFKQRLLPQDAPPLQAHYVTHGNQVQQEDRAEQDHEVKAGKHSMEQGGHSREQGAACFPRAIMAVRREQWSNPHDKPTEADLNQKGNMAIPSFSNVPLGISVQLQTDNSWLHKHTPEIHIAETHKSIIPTTEDSLTMSGHEDLCSSLSEGLSELTILCDMEFSSYYKTFFEEPLKTLPSIGPPTILAYKRESSENDRLLAMMQILNQQSEKEKCEFCGQPLRPFPLDSSVKKPFHNSLFCCTQYRSVFEFLFNEQKEKERKEKVELISIAPHASHGNEAERQQSKEKAAERLRERRIAKSYSPIVSEPTTFPEFGKPMKTISYQLSNVPLAEENCTALPDASPSTEELDAEQLEDECTSYDFILTSEQMASQFVEKFYRTGQRFLITFPDGTAQIFYPSGNVAVVAIATNRKDSVYIIQGDKDVNADILAVFGSSGKATCYHPNGNVWLSLNPVGGQYFDHTGMRLRRWRWKSTDLSEPYVPFKPVFISLNQQVGIRICSQEQIYISFLSMGKQAKINIWTRHQTKTQVDGLEVYTQMKREIPEEELILFATKIKILSLLNKLEGYVNFPTNEQWDKLKAPPFLVAQAQRLVFLCNTCSVRKEVQSLIRALLLSSHMDLPSIMPLGINNLA</sequence>
<dbReference type="InterPro" id="IPR029281">
    <property type="entry name" value="FAM194_C"/>
</dbReference>
<gene>
    <name evidence="4 5" type="primary">erich6</name>
</gene>
<evidence type="ECO:0000313" key="3">
    <source>
        <dbReference type="Proteomes" id="UP000008143"/>
    </source>
</evidence>
<organism evidence="3 4">
    <name type="scientific">Xenopus tropicalis</name>
    <name type="common">Western clawed frog</name>
    <name type="synonym">Silurana tropicalis</name>
    <dbReference type="NCBI Taxonomy" id="8364"/>
    <lineage>
        <taxon>Eukaryota</taxon>
        <taxon>Metazoa</taxon>
        <taxon>Chordata</taxon>
        <taxon>Craniata</taxon>
        <taxon>Vertebrata</taxon>
        <taxon>Euteleostomi</taxon>
        <taxon>Amphibia</taxon>
        <taxon>Batrachia</taxon>
        <taxon>Anura</taxon>
        <taxon>Pipoidea</taxon>
        <taxon>Pipidae</taxon>
        <taxon>Xenopodinae</taxon>
        <taxon>Xenopus</taxon>
        <taxon>Silurana</taxon>
    </lineage>
</organism>
<keyword evidence="3" id="KW-1185">Reference proteome</keyword>
<reference evidence="4" key="1">
    <citation type="submission" date="2025-08" db="UniProtKB">
        <authorList>
            <consortium name="RefSeq"/>
        </authorList>
    </citation>
    <scope>IDENTIFICATION</scope>
    <source>
        <strain evidence="4">Nigerian</strain>
        <tissue evidence="4">Liver and blood</tissue>
    </source>
</reference>
<dbReference type="AlphaFoldDB" id="A0A8J0T457"/>
<dbReference type="KEGG" id="xtr:100496067"/>
<dbReference type="Xenbase" id="XB-GENE-6463904">
    <property type="gene designation" value="erich6"/>
</dbReference>
<dbReference type="OrthoDB" id="527209at2759"/>
<evidence type="ECO:0000259" key="2">
    <source>
        <dbReference type="Pfam" id="PF14977"/>
    </source>
</evidence>
<name>A0A8J0T457_XENTR</name>
<feature type="region of interest" description="Disordered" evidence="1">
    <location>
        <begin position="278"/>
        <end position="297"/>
    </location>
</feature>
<dbReference type="GeneID" id="100496067"/>